<evidence type="ECO:0000313" key="1">
    <source>
        <dbReference type="EMBL" id="TDD63707.1"/>
    </source>
</evidence>
<protein>
    <submittedName>
        <fullName evidence="1">DUF4360 domain-containing protein</fullName>
    </submittedName>
</protein>
<dbReference type="RefSeq" id="WP_131903213.1">
    <property type="nucleotide sequence ID" value="NZ_SMKU01000476.1"/>
</dbReference>
<dbReference type="EMBL" id="SMKU01000476">
    <property type="protein sequence ID" value="TDD63707.1"/>
    <property type="molecule type" value="Genomic_DNA"/>
</dbReference>
<dbReference type="PANTHER" id="PTHR38847">
    <property type="match status" value="1"/>
</dbReference>
<organism evidence="1 2">
    <name type="scientific">Actinomadura rubrisoli</name>
    <dbReference type="NCBI Taxonomy" id="2530368"/>
    <lineage>
        <taxon>Bacteria</taxon>
        <taxon>Bacillati</taxon>
        <taxon>Actinomycetota</taxon>
        <taxon>Actinomycetes</taxon>
        <taxon>Streptosporangiales</taxon>
        <taxon>Thermomonosporaceae</taxon>
        <taxon>Actinomadura</taxon>
    </lineage>
</organism>
<sequence length="194" mass="20742">ASASASADPTAPPPGSVTVTMQDYAGSGCLRGTTMGFSVDPATHAFTFKPGAFRAQAGGTAQPTDFYRSCQVVVQISSPPEFTYAVSAADHSGFAELEPGATGSLTFGPRFIGQAENQSVTHRLTGPYSDGWLYTDIWDVSQQRFKRCDEDAPFLYLHLRLRVDLGASGGAMTNVMEMNSAEGTTVRLTWKRCP</sequence>
<reference evidence="1 2" key="1">
    <citation type="submission" date="2019-03" db="EMBL/GenBank/DDBJ databases">
        <title>Draft genome sequences of novel Actinobacteria.</title>
        <authorList>
            <person name="Sahin N."/>
            <person name="Ay H."/>
            <person name="Saygin H."/>
        </authorList>
    </citation>
    <scope>NUCLEOTIDE SEQUENCE [LARGE SCALE GENOMIC DNA]</scope>
    <source>
        <strain evidence="1 2">H3C3</strain>
    </source>
</reference>
<dbReference type="InterPro" id="IPR025649">
    <property type="entry name" value="DUF4360"/>
</dbReference>
<name>A0A4V6PEB7_9ACTN</name>
<gene>
    <name evidence="1" type="ORF">E1298_43365</name>
</gene>
<dbReference type="PANTHER" id="PTHR38847:SF1">
    <property type="entry name" value="PSEUDOURIDINE SYNTHASE RSUA_RLUA-LIKE DOMAIN-CONTAINING PROTEIN"/>
    <property type="match status" value="1"/>
</dbReference>
<keyword evidence="2" id="KW-1185">Reference proteome</keyword>
<comment type="caution">
    <text evidence="1">The sequence shown here is derived from an EMBL/GenBank/DDBJ whole genome shotgun (WGS) entry which is preliminary data.</text>
</comment>
<evidence type="ECO:0000313" key="2">
    <source>
        <dbReference type="Proteomes" id="UP000294513"/>
    </source>
</evidence>
<proteinExistence type="predicted"/>
<dbReference type="AlphaFoldDB" id="A0A4V6PEB7"/>
<accession>A0A4V6PEB7</accession>
<feature type="non-terminal residue" evidence="1">
    <location>
        <position position="1"/>
    </location>
</feature>
<dbReference type="OrthoDB" id="482707at2"/>
<dbReference type="Pfam" id="PF14273">
    <property type="entry name" value="DUF4360"/>
    <property type="match status" value="1"/>
</dbReference>
<dbReference type="Proteomes" id="UP000294513">
    <property type="component" value="Unassembled WGS sequence"/>
</dbReference>